<dbReference type="STRING" id="83784.SAMN05192564_102354"/>
<dbReference type="InterPro" id="IPR006311">
    <property type="entry name" value="TAT_signal"/>
</dbReference>
<evidence type="ECO:0000256" key="2">
    <source>
        <dbReference type="RuleBase" id="RU362097"/>
    </source>
</evidence>
<gene>
    <name evidence="3" type="ORF">SAMN05192564_102354</name>
</gene>
<dbReference type="EMBL" id="FNRQ01000002">
    <property type="protein sequence ID" value="SEA60832.1"/>
    <property type="molecule type" value="Genomic_DNA"/>
</dbReference>
<dbReference type="Pfam" id="PF02321">
    <property type="entry name" value="OEP"/>
    <property type="match status" value="2"/>
</dbReference>
<protein>
    <submittedName>
        <fullName evidence="3">Efflux transporter, outer membrane factor (OMF) lipoprotein, NodT family</fullName>
    </submittedName>
</protein>
<dbReference type="Gene3D" id="1.20.1600.10">
    <property type="entry name" value="Outer membrane efflux proteins (OEP)"/>
    <property type="match status" value="1"/>
</dbReference>
<dbReference type="GO" id="GO:0015562">
    <property type="term" value="F:efflux transmembrane transporter activity"/>
    <property type="evidence" value="ECO:0007669"/>
    <property type="project" value="InterPro"/>
</dbReference>
<dbReference type="NCBIfam" id="TIGR01845">
    <property type="entry name" value="outer_NodT"/>
    <property type="match status" value="1"/>
</dbReference>
<dbReference type="Gene3D" id="2.20.200.10">
    <property type="entry name" value="Outer membrane efflux proteins (OEP)"/>
    <property type="match status" value="1"/>
</dbReference>
<feature type="chain" id="PRO_5011328088" evidence="2">
    <location>
        <begin position="23"/>
        <end position="494"/>
    </location>
</feature>
<keyword evidence="2 3" id="KW-0449">Lipoprotein</keyword>
<keyword evidence="2" id="KW-0472">Membrane</keyword>
<comment type="similarity">
    <text evidence="1 2">Belongs to the outer membrane factor (OMF) (TC 1.B.17) family.</text>
</comment>
<dbReference type="OrthoDB" id="9770517at2"/>
<keyword evidence="4" id="KW-1185">Reference proteome</keyword>
<dbReference type="PROSITE" id="PS51257">
    <property type="entry name" value="PROKAR_LIPOPROTEIN"/>
    <property type="match status" value="1"/>
</dbReference>
<keyword evidence="2" id="KW-0732">Signal</keyword>
<dbReference type="InterPro" id="IPR003423">
    <property type="entry name" value="OMP_efflux"/>
</dbReference>
<evidence type="ECO:0000313" key="4">
    <source>
        <dbReference type="Proteomes" id="UP000198638"/>
    </source>
</evidence>
<dbReference type="GO" id="GO:0005886">
    <property type="term" value="C:plasma membrane"/>
    <property type="evidence" value="ECO:0007669"/>
    <property type="project" value="UniProtKB-SubCell"/>
</dbReference>
<accession>A0A1H4CL98</accession>
<keyword evidence="2" id="KW-0564">Palmitate</keyword>
<dbReference type="RefSeq" id="WP_090531900.1">
    <property type="nucleotide sequence ID" value="NZ_FNRQ01000002.1"/>
</dbReference>
<proteinExistence type="inferred from homology"/>
<name>A0A1H4CL98_9BURK</name>
<dbReference type="PROSITE" id="PS51318">
    <property type="entry name" value="TAT"/>
    <property type="match status" value="1"/>
</dbReference>
<organism evidence="3 4">
    <name type="scientific">Paraburkholderia sartisoli</name>
    <dbReference type="NCBI Taxonomy" id="83784"/>
    <lineage>
        <taxon>Bacteria</taxon>
        <taxon>Pseudomonadati</taxon>
        <taxon>Pseudomonadota</taxon>
        <taxon>Betaproteobacteria</taxon>
        <taxon>Burkholderiales</taxon>
        <taxon>Burkholderiaceae</taxon>
        <taxon>Paraburkholderia</taxon>
    </lineage>
</organism>
<evidence type="ECO:0000313" key="3">
    <source>
        <dbReference type="EMBL" id="SEA60832.1"/>
    </source>
</evidence>
<evidence type="ECO:0000256" key="1">
    <source>
        <dbReference type="ARBA" id="ARBA00007613"/>
    </source>
</evidence>
<dbReference type="AlphaFoldDB" id="A0A1H4CL98"/>
<dbReference type="PANTHER" id="PTHR30203">
    <property type="entry name" value="OUTER MEMBRANE CATION EFFLUX PROTEIN"/>
    <property type="match status" value="1"/>
</dbReference>
<dbReference type="InterPro" id="IPR010131">
    <property type="entry name" value="MdtP/NodT-like"/>
</dbReference>
<feature type="signal peptide" evidence="2">
    <location>
        <begin position="1"/>
        <end position="22"/>
    </location>
</feature>
<keyword evidence="2" id="KW-1134">Transmembrane beta strand</keyword>
<reference evidence="4" key="1">
    <citation type="submission" date="2016-10" db="EMBL/GenBank/DDBJ databases">
        <authorList>
            <person name="Varghese N."/>
            <person name="Submissions S."/>
        </authorList>
    </citation>
    <scope>NUCLEOTIDE SEQUENCE [LARGE SCALE GENOMIC DNA]</scope>
    <source>
        <strain evidence="4">LMG 24000</strain>
    </source>
</reference>
<dbReference type="PANTHER" id="PTHR30203:SF21">
    <property type="entry name" value="OUTER MEMBRANE COMPONENT OF MULTIDRUG EFFLUX PUMP-RELATED"/>
    <property type="match status" value="1"/>
</dbReference>
<keyword evidence="2" id="KW-0812">Transmembrane</keyword>
<dbReference type="SUPFAM" id="SSF56954">
    <property type="entry name" value="Outer membrane efflux proteins (OEP)"/>
    <property type="match status" value="1"/>
</dbReference>
<comment type="subcellular location">
    <subcellularLocation>
        <location evidence="2">Cell membrane</location>
        <topology evidence="2">Lipid-anchor</topology>
    </subcellularLocation>
</comment>
<sequence>MKSRRALTTLSALLALGVAACAPVGPNYRLPAEAALNTPDAQGPLIRGHGGEVSGEPVPAAWWHLYDDPVLNQLIVAALRSNTDLRVAAANLARSRAQVSEAEAAPGFGGSASAAVQRAQESGEAFLLTEKVPVTNIGDFGLSVSYQFDLFGTLRRGIEAARAEDESVEAAADVARITIVADVARAYIESCSAADDANIARHALALQQQSAQLTERLRLAGRGNQPDVTRSQTQVQTVSAEIPRFEARQQAAQYRLAMLLAISPEALPASVLACSRTPRIRQSLPVGDGAALLKRRPDIREAERRLAAATARIGVATGELFPSVSFGASAGLTGALADIGSPATQRWGFGPLISWNFPAHGARQRVQEAQAGAQAELARFDGVVLNALRETRTSLSAYAADLARLQALKGARTSAARSAEETHRLYIAGRDSFLSDLDASRTLTSVDAQVAQAEGVVAQDQVTLFLALGGGWDDDTPVSVDKTDHARRQNAAVP</sequence>
<dbReference type="Proteomes" id="UP000198638">
    <property type="component" value="Unassembled WGS sequence"/>
</dbReference>